<gene>
    <name evidence="1" type="ORF">R3P38DRAFT_906</name>
</gene>
<dbReference type="Proteomes" id="UP001362999">
    <property type="component" value="Unassembled WGS sequence"/>
</dbReference>
<evidence type="ECO:0000313" key="1">
    <source>
        <dbReference type="EMBL" id="KAK7063384.1"/>
    </source>
</evidence>
<evidence type="ECO:0008006" key="3">
    <source>
        <dbReference type="Google" id="ProtNLM"/>
    </source>
</evidence>
<reference evidence="1 2" key="1">
    <citation type="journal article" date="2024" name="J Genomics">
        <title>Draft genome sequencing and assembly of Favolaschia claudopus CIRM-BRFM 2984 isolated from oak limbs.</title>
        <authorList>
            <person name="Navarro D."/>
            <person name="Drula E."/>
            <person name="Chaduli D."/>
            <person name="Cazenave R."/>
            <person name="Ahrendt S."/>
            <person name="Wang J."/>
            <person name="Lipzen A."/>
            <person name="Daum C."/>
            <person name="Barry K."/>
            <person name="Grigoriev I.V."/>
            <person name="Favel A."/>
            <person name="Rosso M.N."/>
            <person name="Martin F."/>
        </authorList>
    </citation>
    <scope>NUCLEOTIDE SEQUENCE [LARGE SCALE GENOMIC DNA]</scope>
    <source>
        <strain evidence="1 2">CIRM-BRFM 2984</strain>
    </source>
</reference>
<dbReference type="EMBL" id="JAWWNJ010000001">
    <property type="protein sequence ID" value="KAK7063384.1"/>
    <property type="molecule type" value="Genomic_DNA"/>
</dbReference>
<evidence type="ECO:0000313" key="2">
    <source>
        <dbReference type="Proteomes" id="UP001362999"/>
    </source>
</evidence>
<dbReference type="AlphaFoldDB" id="A0AAW0EE48"/>
<comment type="caution">
    <text evidence="1">The sequence shown here is derived from an EMBL/GenBank/DDBJ whole genome shotgun (WGS) entry which is preliminary data.</text>
</comment>
<sequence length="167" mass="18980">MSFLCPRVQALFHQCRNVTINGGNFTFQTQSGEPEFENFRRIPLGDVILREKSAVVQRLGRTGKTVRRVHSATVVGVDGPMTAAMFEGENAKEEWDNYIAPHLKLRHPNVFQLFGISHSKDLHAAIYHNEHIPIACVRKSYRSTPTDAIYLELFMKSEFLVHNSPSL</sequence>
<keyword evidence="2" id="KW-1185">Reference proteome</keyword>
<proteinExistence type="predicted"/>
<accession>A0AAW0EE48</accession>
<name>A0AAW0EE48_9AGAR</name>
<organism evidence="1 2">
    <name type="scientific">Favolaschia claudopus</name>
    <dbReference type="NCBI Taxonomy" id="2862362"/>
    <lineage>
        <taxon>Eukaryota</taxon>
        <taxon>Fungi</taxon>
        <taxon>Dikarya</taxon>
        <taxon>Basidiomycota</taxon>
        <taxon>Agaricomycotina</taxon>
        <taxon>Agaricomycetes</taxon>
        <taxon>Agaricomycetidae</taxon>
        <taxon>Agaricales</taxon>
        <taxon>Marasmiineae</taxon>
        <taxon>Mycenaceae</taxon>
        <taxon>Favolaschia</taxon>
    </lineage>
</organism>
<protein>
    <recommendedName>
        <fullName evidence="3">Protein kinase domain-containing protein</fullName>
    </recommendedName>
</protein>